<keyword evidence="3" id="KW-0418">Kinase</keyword>
<feature type="binding site" evidence="5">
    <location>
        <position position="114"/>
    </location>
    <ligand>
        <name>ATP</name>
        <dbReference type="ChEBI" id="CHEBI:30616"/>
    </ligand>
</feature>
<evidence type="ECO:0000256" key="2">
    <source>
        <dbReference type="ARBA" id="ARBA00022741"/>
    </source>
</evidence>
<dbReference type="OrthoDB" id="138542at2"/>
<feature type="domain" description="Protein kinase" evidence="7">
    <location>
        <begin position="83"/>
        <end position="354"/>
    </location>
</feature>
<dbReference type="Gene3D" id="3.30.200.20">
    <property type="entry name" value="Phosphorylase Kinase, domain 1"/>
    <property type="match status" value="1"/>
</dbReference>
<name>A0A402A3E6_9CHLR</name>
<keyword evidence="2 5" id="KW-0547">Nucleotide-binding</keyword>
<dbReference type="Pfam" id="PF00069">
    <property type="entry name" value="Pkinase"/>
    <property type="match status" value="1"/>
</dbReference>
<dbReference type="RefSeq" id="WP_126581181.1">
    <property type="nucleotide sequence ID" value="NZ_BIFR01000001.1"/>
</dbReference>
<dbReference type="AlphaFoldDB" id="A0A402A3E6"/>
<dbReference type="InterPro" id="IPR000719">
    <property type="entry name" value="Prot_kinase_dom"/>
</dbReference>
<reference evidence="9" key="1">
    <citation type="submission" date="2018-12" db="EMBL/GenBank/DDBJ databases">
        <title>Tengunoibacter tsumagoiensis gen. nov., sp. nov., Dictyobacter kobayashii sp. nov., D. alpinus sp. nov., and D. joshuensis sp. nov. and description of Dictyobacteraceae fam. nov. within the order Ktedonobacterales isolated from Tengu-no-mugimeshi.</title>
        <authorList>
            <person name="Wang C.M."/>
            <person name="Zheng Y."/>
            <person name="Sakai Y."/>
            <person name="Toyoda A."/>
            <person name="Minakuchi Y."/>
            <person name="Abe K."/>
            <person name="Yokota A."/>
            <person name="Yabe S."/>
        </authorList>
    </citation>
    <scope>NUCLEOTIDE SEQUENCE [LARGE SCALE GENOMIC DNA]</scope>
    <source>
        <strain evidence="9">Uno3</strain>
    </source>
</reference>
<dbReference type="SUPFAM" id="SSF56112">
    <property type="entry name" value="Protein kinase-like (PK-like)"/>
    <property type="match status" value="1"/>
</dbReference>
<evidence type="ECO:0000259" key="7">
    <source>
        <dbReference type="PROSITE" id="PS50011"/>
    </source>
</evidence>
<dbReference type="EMBL" id="BIFR01000001">
    <property type="protein sequence ID" value="GCE13677.1"/>
    <property type="molecule type" value="Genomic_DNA"/>
</dbReference>
<dbReference type="PANTHER" id="PTHR43289">
    <property type="entry name" value="MITOGEN-ACTIVATED PROTEIN KINASE KINASE KINASE 20-RELATED"/>
    <property type="match status" value="1"/>
</dbReference>
<dbReference type="Gene3D" id="1.10.510.10">
    <property type="entry name" value="Transferase(Phosphotransferase) domain 1"/>
    <property type="match status" value="1"/>
</dbReference>
<evidence type="ECO:0000256" key="5">
    <source>
        <dbReference type="PROSITE-ProRule" id="PRU10141"/>
    </source>
</evidence>
<feature type="region of interest" description="Disordered" evidence="6">
    <location>
        <begin position="381"/>
        <end position="413"/>
    </location>
</feature>
<accession>A0A402A3E6</accession>
<feature type="compositionally biased region" description="Polar residues" evidence="6">
    <location>
        <begin position="42"/>
        <end position="62"/>
    </location>
</feature>
<evidence type="ECO:0000256" key="1">
    <source>
        <dbReference type="ARBA" id="ARBA00022679"/>
    </source>
</evidence>
<dbReference type="SUPFAM" id="SSF53850">
    <property type="entry name" value="Periplasmic binding protein-like II"/>
    <property type="match status" value="1"/>
</dbReference>
<evidence type="ECO:0000256" key="4">
    <source>
        <dbReference type="ARBA" id="ARBA00022840"/>
    </source>
</evidence>
<dbReference type="CDD" id="cd14014">
    <property type="entry name" value="STKc_PknB_like"/>
    <property type="match status" value="1"/>
</dbReference>
<keyword evidence="4 5" id="KW-0067">ATP-binding</keyword>
<dbReference type="PANTHER" id="PTHR43289:SF34">
    <property type="entry name" value="SERINE_THREONINE-PROTEIN KINASE YBDM-RELATED"/>
    <property type="match status" value="1"/>
</dbReference>
<dbReference type="GO" id="GO:0005524">
    <property type="term" value="F:ATP binding"/>
    <property type="evidence" value="ECO:0007669"/>
    <property type="project" value="UniProtKB-UniRule"/>
</dbReference>
<dbReference type="InterPro" id="IPR011009">
    <property type="entry name" value="Kinase-like_dom_sf"/>
</dbReference>
<dbReference type="GO" id="GO:0004674">
    <property type="term" value="F:protein serine/threonine kinase activity"/>
    <property type="evidence" value="ECO:0007669"/>
    <property type="project" value="TreeGrafter"/>
</dbReference>
<evidence type="ECO:0000256" key="3">
    <source>
        <dbReference type="ARBA" id="ARBA00022777"/>
    </source>
</evidence>
<dbReference type="SMART" id="SM00220">
    <property type="entry name" value="S_TKc"/>
    <property type="match status" value="1"/>
</dbReference>
<keyword evidence="9" id="KW-1185">Reference proteome</keyword>
<dbReference type="PROSITE" id="PS50011">
    <property type="entry name" value="PROTEIN_KINASE_DOM"/>
    <property type="match status" value="1"/>
</dbReference>
<sequence>MGQAGGPRICGNCGTSNAAADQFCSNCGYALDSVPTSYPTIQGPASNPFNQPTIQATSSNSGASGGRRITGAFLPGNMLGGRYRVVQMIGKGGFGAVYQARDERFQSKRVVAIKEMSDAQLSANEKARAIQDFRNEAELLVELNHPNLPNVSDFFEEAGKAYLVMEFVEGKTLEAKQAEANAPLNEQLVMGWALQLCGVLHYLHTRPRPIIFRDMKPANVMVTNDGQIKLIDFGIARIFKAAGTKDTTLLGSQGYAPLEQYGRGQSDARSDIYALGATLYDLLTKEVPADSPSRRVQPAFFVPPRQINPQLSQPTEAIVLKAMAEDPQDRYQSAAEMYEAIADSGITTTSHTLLSRGNTGPNMPTILAGNTRTTTGTQVATASHIPSGPSAQPQKVTGPAQGQMMAPPPSTTGSSVSRRAFLIGGAVVVGAAAVGGTAIYLANSKNKQTQNGSGTTIKLQFTYSTEKKDWISQAITTFNQSNTQLQGKTIEIMGDQQGSGDAKNQILNGSLKPIIWSPASTLEINQLNLHWKTQHTNELTISSGDYYPRQLVYSPLVFAIWHDRAQLLKRKYTSLDWKSIHDALQLPSWGSIDGGQTSWGQVKLGQTRPDQSNSGLLSITLIAYSYYNRTRSLTTDNIQDPGFIKYFQEIEDAVLSFGRSSGTYLQNEVIQRGPAVYDIIPIYENLVITNIKQSQSLQGQLLQPFYPDVNIISDHPFAILNGDWVTDEQKQAAKIFRDFLLSDNQQRQALLSGFRPANQSIKLTDSIANNPFTNKDVSVPTDISNQAQPPNGDVVDALLKLWTDKYNSAATALSQAPALDKGSQVYERIV</sequence>
<dbReference type="Gene3D" id="3.40.190.10">
    <property type="entry name" value="Periplasmic binding protein-like II"/>
    <property type="match status" value="1"/>
</dbReference>
<proteinExistence type="predicted"/>
<feature type="region of interest" description="Disordered" evidence="6">
    <location>
        <begin position="42"/>
        <end position="64"/>
    </location>
</feature>
<gene>
    <name evidence="8" type="ORF">KTT_35360</name>
</gene>
<evidence type="ECO:0000313" key="9">
    <source>
        <dbReference type="Proteomes" id="UP000287352"/>
    </source>
</evidence>
<evidence type="ECO:0000256" key="6">
    <source>
        <dbReference type="SAM" id="MobiDB-lite"/>
    </source>
</evidence>
<comment type="caution">
    <text evidence="8">The sequence shown here is derived from an EMBL/GenBank/DDBJ whole genome shotgun (WGS) entry which is preliminary data.</text>
</comment>
<protein>
    <recommendedName>
        <fullName evidence="7">Protein kinase domain-containing protein</fullName>
    </recommendedName>
</protein>
<keyword evidence="1" id="KW-0808">Transferase</keyword>
<dbReference type="Pfam" id="PF13531">
    <property type="entry name" value="SBP_bac_11"/>
    <property type="match status" value="1"/>
</dbReference>
<organism evidence="8 9">
    <name type="scientific">Tengunoibacter tsumagoiensis</name>
    <dbReference type="NCBI Taxonomy" id="2014871"/>
    <lineage>
        <taxon>Bacteria</taxon>
        <taxon>Bacillati</taxon>
        <taxon>Chloroflexota</taxon>
        <taxon>Ktedonobacteria</taxon>
        <taxon>Ktedonobacterales</taxon>
        <taxon>Dictyobacteraceae</taxon>
        <taxon>Tengunoibacter</taxon>
    </lineage>
</organism>
<evidence type="ECO:0000313" key="8">
    <source>
        <dbReference type="EMBL" id="GCE13677.1"/>
    </source>
</evidence>
<dbReference type="PROSITE" id="PS00107">
    <property type="entry name" value="PROTEIN_KINASE_ATP"/>
    <property type="match status" value="1"/>
</dbReference>
<dbReference type="Proteomes" id="UP000287352">
    <property type="component" value="Unassembled WGS sequence"/>
</dbReference>
<dbReference type="InterPro" id="IPR017441">
    <property type="entry name" value="Protein_kinase_ATP_BS"/>
</dbReference>